<accession>A0ABQ3UXW4</accession>
<evidence type="ECO:0000259" key="3">
    <source>
        <dbReference type="Pfam" id="PF08327"/>
    </source>
</evidence>
<protein>
    <recommendedName>
        <fullName evidence="3">Activator of Hsp90 ATPase homologue 1/2-like C-terminal domain-containing protein</fullName>
    </recommendedName>
</protein>
<sequence length="149" mass="16827">MSNRTTISKITINASAASVWGAITQPELVKQWQYGSDLITNWRVGGPIVFRNEWEGAVFEQKGTILEVEPEKLVKYTLFFPHPGLEDKPENYFTMTYLLEDTSDQTTLTIIQDDPREMLPQESSEKGDNGVGEESENSVLTTLKRLIEG</sequence>
<feature type="region of interest" description="Disordered" evidence="2">
    <location>
        <begin position="113"/>
        <end position="141"/>
    </location>
</feature>
<comment type="similarity">
    <text evidence="1">Belongs to the AHA1 family.</text>
</comment>
<evidence type="ECO:0000313" key="5">
    <source>
        <dbReference type="Proteomes" id="UP000654345"/>
    </source>
</evidence>
<evidence type="ECO:0000256" key="2">
    <source>
        <dbReference type="SAM" id="MobiDB-lite"/>
    </source>
</evidence>
<name>A0ABQ3UXW4_9CHLR</name>
<dbReference type="Pfam" id="PF08327">
    <property type="entry name" value="AHSA1"/>
    <property type="match status" value="1"/>
</dbReference>
<keyword evidence="5" id="KW-1185">Reference proteome</keyword>
<comment type="caution">
    <text evidence="4">The sequence shown here is derived from an EMBL/GenBank/DDBJ whole genome shotgun (WGS) entry which is preliminary data.</text>
</comment>
<feature type="domain" description="Activator of Hsp90 ATPase homologue 1/2-like C-terminal" evidence="3">
    <location>
        <begin position="13"/>
        <end position="146"/>
    </location>
</feature>
<dbReference type="Gene3D" id="3.30.530.20">
    <property type="match status" value="1"/>
</dbReference>
<organism evidence="4 5">
    <name type="scientific">Ktedonobacter robiniae</name>
    <dbReference type="NCBI Taxonomy" id="2778365"/>
    <lineage>
        <taxon>Bacteria</taxon>
        <taxon>Bacillati</taxon>
        <taxon>Chloroflexota</taxon>
        <taxon>Ktedonobacteria</taxon>
        <taxon>Ktedonobacterales</taxon>
        <taxon>Ktedonobacteraceae</taxon>
        <taxon>Ktedonobacter</taxon>
    </lineage>
</organism>
<evidence type="ECO:0000256" key="1">
    <source>
        <dbReference type="ARBA" id="ARBA00006817"/>
    </source>
</evidence>
<gene>
    <name evidence="4" type="ORF">KSB_58670</name>
</gene>
<dbReference type="SUPFAM" id="SSF55961">
    <property type="entry name" value="Bet v1-like"/>
    <property type="match status" value="1"/>
</dbReference>
<reference evidence="4 5" key="1">
    <citation type="journal article" date="2021" name="Int. J. Syst. Evol. Microbiol.">
        <title>Reticulibacter mediterranei gen. nov., sp. nov., within the new family Reticulibacteraceae fam. nov., and Ktedonospora formicarum gen. nov., sp. nov., Ktedonobacter robiniae sp. nov., Dictyobacter formicarum sp. nov. and Dictyobacter arantiisoli sp. nov., belonging to the class Ktedonobacteria.</title>
        <authorList>
            <person name="Yabe S."/>
            <person name="Zheng Y."/>
            <person name="Wang C.M."/>
            <person name="Sakai Y."/>
            <person name="Abe K."/>
            <person name="Yokota A."/>
            <person name="Donadio S."/>
            <person name="Cavaletti L."/>
            <person name="Monciardini P."/>
        </authorList>
    </citation>
    <scope>NUCLEOTIDE SEQUENCE [LARGE SCALE GENOMIC DNA]</scope>
    <source>
        <strain evidence="4 5">SOSP1-30</strain>
    </source>
</reference>
<feature type="compositionally biased region" description="Basic and acidic residues" evidence="2">
    <location>
        <begin position="113"/>
        <end position="128"/>
    </location>
</feature>
<dbReference type="EMBL" id="BNJG01000002">
    <property type="protein sequence ID" value="GHO57392.1"/>
    <property type="molecule type" value="Genomic_DNA"/>
</dbReference>
<dbReference type="InterPro" id="IPR023393">
    <property type="entry name" value="START-like_dom_sf"/>
</dbReference>
<evidence type="ECO:0000313" key="4">
    <source>
        <dbReference type="EMBL" id="GHO57392.1"/>
    </source>
</evidence>
<dbReference type="Proteomes" id="UP000654345">
    <property type="component" value="Unassembled WGS sequence"/>
</dbReference>
<dbReference type="InterPro" id="IPR013538">
    <property type="entry name" value="ASHA1/2-like_C"/>
</dbReference>
<dbReference type="RefSeq" id="WP_201373803.1">
    <property type="nucleotide sequence ID" value="NZ_BNJG01000002.1"/>
</dbReference>
<proteinExistence type="inferred from homology"/>